<reference evidence="11" key="1">
    <citation type="submission" date="2017-09" db="EMBL/GenBank/DDBJ databases">
        <title>Depth-based differentiation of microbial function through sediment-hosted aquifers and enrichment of novel symbionts in the deep terrestrial subsurface.</title>
        <authorList>
            <person name="Probst A.J."/>
            <person name="Ladd B."/>
            <person name="Jarett J.K."/>
            <person name="Geller-Mcgrath D.E."/>
            <person name="Sieber C.M.K."/>
            <person name="Emerson J.B."/>
            <person name="Anantharaman K."/>
            <person name="Thomas B.C."/>
            <person name="Malmstrom R."/>
            <person name="Stieglmeier M."/>
            <person name="Klingl A."/>
            <person name="Woyke T."/>
            <person name="Ryan C.M."/>
            <person name="Banfield J.F."/>
        </authorList>
    </citation>
    <scope>NUCLEOTIDE SEQUENCE [LARGE SCALE GENOMIC DNA]</scope>
</reference>
<evidence type="ECO:0000256" key="6">
    <source>
        <dbReference type="ARBA" id="ARBA00023136"/>
    </source>
</evidence>
<dbReference type="GO" id="GO:0055085">
    <property type="term" value="P:transmembrane transport"/>
    <property type="evidence" value="ECO:0007669"/>
    <property type="project" value="InterPro"/>
</dbReference>
<evidence type="ECO:0000256" key="4">
    <source>
        <dbReference type="ARBA" id="ARBA00022692"/>
    </source>
</evidence>
<keyword evidence="5 7" id="KW-1133">Transmembrane helix</keyword>
<accession>A0A2M6WCZ2</accession>
<dbReference type="InterPro" id="IPR010920">
    <property type="entry name" value="LSM_dom_sf"/>
</dbReference>
<dbReference type="Gene3D" id="2.30.30.60">
    <property type="match status" value="1"/>
</dbReference>
<dbReference type="Proteomes" id="UP000230543">
    <property type="component" value="Unassembled WGS sequence"/>
</dbReference>
<keyword evidence="3" id="KW-1003">Cell membrane</keyword>
<evidence type="ECO:0000256" key="7">
    <source>
        <dbReference type="SAM" id="Phobius"/>
    </source>
</evidence>
<evidence type="ECO:0000313" key="11">
    <source>
        <dbReference type="Proteomes" id="UP000230543"/>
    </source>
</evidence>
<dbReference type="PANTHER" id="PTHR30566">
    <property type="entry name" value="YNAI-RELATED MECHANOSENSITIVE ION CHANNEL"/>
    <property type="match status" value="1"/>
</dbReference>
<dbReference type="Pfam" id="PF21088">
    <property type="entry name" value="MS_channel_1st"/>
    <property type="match status" value="1"/>
</dbReference>
<feature type="non-terminal residue" evidence="10">
    <location>
        <position position="282"/>
    </location>
</feature>
<dbReference type="AlphaFoldDB" id="A0A2M6WCZ2"/>
<dbReference type="InterPro" id="IPR023408">
    <property type="entry name" value="MscS_beta-dom_sf"/>
</dbReference>
<evidence type="ECO:0000256" key="5">
    <source>
        <dbReference type="ARBA" id="ARBA00022989"/>
    </source>
</evidence>
<dbReference type="SUPFAM" id="SSF82861">
    <property type="entry name" value="Mechanosensitive channel protein MscS (YggB), transmembrane region"/>
    <property type="match status" value="1"/>
</dbReference>
<keyword evidence="4 7" id="KW-0812">Transmembrane</keyword>
<evidence type="ECO:0000256" key="1">
    <source>
        <dbReference type="ARBA" id="ARBA00004651"/>
    </source>
</evidence>
<evidence type="ECO:0000259" key="8">
    <source>
        <dbReference type="Pfam" id="PF00924"/>
    </source>
</evidence>
<evidence type="ECO:0000259" key="9">
    <source>
        <dbReference type="Pfam" id="PF21088"/>
    </source>
</evidence>
<protein>
    <submittedName>
        <fullName evidence="10">Mechanosensitive ion channel protein MscS</fullName>
    </submittedName>
</protein>
<comment type="caution">
    <text evidence="10">The sequence shown here is derived from an EMBL/GenBank/DDBJ whole genome shotgun (WGS) entry which is preliminary data.</text>
</comment>
<feature type="transmembrane region" description="Helical" evidence="7">
    <location>
        <begin position="6"/>
        <end position="27"/>
    </location>
</feature>
<dbReference type="InterPro" id="IPR049142">
    <property type="entry name" value="MS_channel_1st"/>
</dbReference>
<dbReference type="SUPFAM" id="SSF50182">
    <property type="entry name" value="Sm-like ribonucleoproteins"/>
    <property type="match status" value="1"/>
</dbReference>
<dbReference type="GO" id="GO:0005886">
    <property type="term" value="C:plasma membrane"/>
    <property type="evidence" value="ECO:0007669"/>
    <property type="project" value="UniProtKB-SubCell"/>
</dbReference>
<feature type="non-terminal residue" evidence="10">
    <location>
        <position position="1"/>
    </location>
</feature>
<evidence type="ECO:0000256" key="3">
    <source>
        <dbReference type="ARBA" id="ARBA00022475"/>
    </source>
</evidence>
<dbReference type="InterPro" id="IPR006685">
    <property type="entry name" value="MscS_channel_2nd"/>
</dbReference>
<keyword evidence="6 7" id="KW-0472">Membrane</keyword>
<feature type="transmembrane region" description="Helical" evidence="7">
    <location>
        <begin position="74"/>
        <end position="92"/>
    </location>
</feature>
<feature type="transmembrane region" description="Helical" evidence="7">
    <location>
        <begin position="145"/>
        <end position="163"/>
    </location>
</feature>
<dbReference type="EMBL" id="PFBO01000029">
    <property type="protein sequence ID" value="PIT90652.1"/>
    <property type="molecule type" value="Genomic_DNA"/>
</dbReference>
<comment type="similarity">
    <text evidence="2">Belongs to the MscS (TC 1.A.23) family.</text>
</comment>
<feature type="domain" description="Mechanosensitive ion channel transmembrane helices 2/3" evidence="9">
    <location>
        <begin position="124"/>
        <end position="164"/>
    </location>
</feature>
<feature type="domain" description="Mechanosensitive ion channel MscS" evidence="8">
    <location>
        <begin position="165"/>
        <end position="231"/>
    </location>
</feature>
<dbReference type="Pfam" id="PF00924">
    <property type="entry name" value="MS_channel_2nd"/>
    <property type="match status" value="1"/>
</dbReference>
<feature type="transmembrane region" description="Helical" evidence="7">
    <location>
        <begin position="113"/>
        <end position="139"/>
    </location>
</feature>
<name>A0A2M6WCZ2_9BACT</name>
<proteinExistence type="inferred from homology"/>
<dbReference type="InterPro" id="IPR011014">
    <property type="entry name" value="MscS_channel_TM-2"/>
</dbReference>
<dbReference type="PANTHER" id="PTHR30566:SF25">
    <property type="entry name" value="INNER MEMBRANE PROTEIN"/>
    <property type="match status" value="1"/>
</dbReference>
<gene>
    <name evidence="10" type="ORF">COU22_00940</name>
</gene>
<evidence type="ECO:0000256" key="2">
    <source>
        <dbReference type="ARBA" id="ARBA00008017"/>
    </source>
</evidence>
<dbReference type="Gene3D" id="1.10.287.1260">
    <property type="match status" value="1"/>
</dbReference>
<organism evidence="10 11">
    <name type="scientific">Candidatus Komeilibacteria bacterium CG10_big_fil_rev_8_21_14_0_10_41_13</name>
    <dbReference type="NCBI Taxonomy" id="1974476"/>
    <lineage>
        <taxon>Bacteria</taxon>
        <taxon>Candidatus Komeiliibacteriota</taxon>
    </lineage>
</organism>
<feature type="transmembrane region" description="Helical" evidence="7">
    <location>
        <begin position="48"/>
        <end position="68"/>
    </location>
</feature>
<evidence type="ECO:0000313" key="10">
    <source>
        <dbReference type="EMBL" id="PIT90652.1"/>
    </source>
</evidence>
<comment type="subcellular location">
    <subcellularLocation>
        <location evidence="1">Cell membrane</location>
        <topology evidence="1">Multi-pass membrane protein</topology>
    </subcellularLocation>
</comment>
<sequence length="282" mass="31096">AVLIFVVVLLALKIFQSIILAKLKSLAKKTKTDLDNLDLSLFSKVKPPFYLILAIYFGIKVLAISGLIEKVVNILVVVVIVIEVIQILERLVDFLTHKYISKVKGESAEDHKASLAMASALKIIAKIFFWLIGIALVLSNLGVDITSLIAGLGIGGLAVALALQNVLSDIFSSFSLYFDKPFKIGDFIAVGSNSGTVEKIGLKTTRLRTLQGEELVIANKELTSVRVQNFKKMQKRRVVFSLGVVYETTADKLEKIPKLIEEIIKPIKNAEFSRCHFTSYGD</sequence>